<reference evidence="1" key="2">
    <citation type="journal article" date="2011" name="PLoS Genet.">
        <title>Caenorhabditis briggsae recombinant inbred line genotypes reveal inter-strain incompatibility and the evolution of recombination.</title>
        <authorList>
            <person name="Ross J.A."/>
            <person name="Koboldt D.C."/>
            <person name="Staisch J.E."/>
            <person name="Chamberlin H.M."/>
            <person name="Gupta B.P."/>
            <person name="Miller R.D."/>
            <person name="Baird S.E."/>
            <person name="Haag E.S."/>
        </authorList>
    </citation>
    <scope>NUCLEOTIDE SEQUENCE</scope>
    <source>
        <strain evidence="1">AF16</strain>
    </source>
</reference>
<accession>G2J6A2</accession>
<proteinExistence type="predicted"/>
<dbReference type="CTD" id="8571740"/>
<dbReference type="RefSeq" id="XP_002630225.1">
    <property type="nucleotide sequence ID" value="XM_002630179.1"/>
</dbReference>
<dbReference type="EMBL" id="HE600999">
    <property type="protein sequence ID" value="CAP21997.1"/>
    <property type="molecule type" value="Genomic_DNA"/>
</dbReference>
<evidence type="ECO:0000313" key="2">
    <source>
        <dbReference type="EMBL" id="CAP21997.1"/>
    </source>
</evidence>
<protein>
    <submittedName>
        <fullName evidence="2">Protein CBG00639</fullName>
    </submittedName>
    <submittedName>
        <fullName evidence="1">Protein CBG24995</fullName>
    </submittedName>
</protein>
<reference evidence="1" key="3">
    <citation type="submission" date="2011-10" db="EMBL/GenBank/DDBJ databases">
        <authorList>
            <consortium name="WormBase Consortium"/>
            <person name="Howe K.L."/>
        </authorList>
    </citation>
    <scope>NUCLEOTIDE SEQUENCE</scope>
    <source>
        <strain evidence="1">AF16</strain>
    </source>
</reference>
<evidence type="ECO:0000313" key="4">
    <source>
        <dbReference type="WormBase" id="CBG00639"/>
    </source>
</evidence>
<dbReference type="HOGENOM" id="CLU_3126342_0_0_1"/>
<dbReference type="AlphaFoldDB" id="G2J6A2"/>
<dbReference type="WormBase" id="CBG24995">
    <property type="protein sequence ID" value="CBP48647"/>
    <property type="gene ID" value="WBGene00042977"/>
</dbReference>
<dbReference type="KEGG" id="cbr:CBG_24995"/>
<evidence type="ECO:0000313" key="3">
    <source>
        <dbReference type="Proteomes" id="UP000008549"/>
    </source>
</evidence>
<evidence type="ECO:0000313" key="1">
    <source>
        <dbReference type="EMBL" id="CAP21474.1"/>
    </source>
</evidence>
<name>G2J6A2_CAEBR</name>
<dbReference type="WormBase" id="CBG00639">
    <property type="protein sequence ID" value="CBP40049"/>
    <property type="gene ID" value="WBGene00024004"/>
</dbReference>
<keyword evidence="3" id="KW-1185">Reference proteome</keyword>
<dbReference type="Proteomes" id="UP000008549">
    <property type="component" value="Unassembled WGS sequence"/>
</dbReference>
<dbReference type="KEGG" id="cbr:CBG_00639"/>
<gene>
    <name evidence="2 4" type="ORF">CBG00639</name>
    <name evidence="1 5" type="ORF">CBG24995</name>
    <name evidence="2" type="ORF">CBG_00639</name>
    <name evidence="1" type="ORF">CBG_24995</name>
</gene>
<dbReference type="EMBL" id="HE601080">
    <property type="protein sequence ID" value="CAP21474.1"/>
    <property type="molecule type" value="Genomic_DNA"/>
</dbReference>
<dbReference type="CTD" id="8590651"/>
<evidence type="ECO:0000313" key="5">
    <source>
        <dbReference type="WormBase" id="CBG24995"/>
    </source>
</evidence>
<dbReference type="GeneID" id="8571740"/>
<dbReference type="GeneID" id="8590651"/>
<organism evidence="1">
    <name type="scientific">Caenorhabditis briggsae</name>
    <dbReference type="NCBI Taxonomy" id="6238"/>
    <lineage>
        <taxon>Eukaryota</taxon>
        <taxon>Metazoa</taxon>
        <taxon>Ecdysozoa</taxon>
        <taxon>Nematoda</taxon>
        <taxon>Chromadorea</taxon>
        <taxon>Rhabditida</taxon>
        <taxon>Rhabditina</taxon>
        <taxon>Rhabditomorpha</taxon>
        <taxon>Rhabditoidea</taxon>
        <taxon>Rhabditidae</taxon>
        <taxon>Peloderinae</taxon>
        <taxon>Caenorhabditis</taxon>
    </lineage>
</organism>
<reference evidence="1" key="1">
    <citation type="journal article" date="2003" name="PLoS Biol.">
        <title>The genome sequence of Caenorhabditis briggsae: a platform for comparative genomics.</title>
        <authorList>
            <person name="Stein L.D."/>
            <person name="Bao Z."/>
            <person name="Blasiar D."/>
            <person name="Blumenthal T."/>
            <person name="Brent M.R."/>
            <person name="Chen N."/>
            <person name="Chinwalla A."/>
            <person name="Clarke L."/>
            <person name="Clee C."/>
            <person name="Coghlan A."/>
            <person name="Coulson A."/>
            <person name="D'Eustachio P."/>
            <person name="Fitch D.H."/>
            <person name="Fulton L.A."/>
            <person name="Fulton R.E."/>
            <person name="Griffiths-Jones S."/>
            <person name="Harris T.W."/>
            <person name="Hillier L.W."/>
            <person name="Kamath R."/>
            <person name="Kuwabara P.E."/>
            <person name="Mardis E.R."/>
            <person name="Marra M.A."/>
            <person name="Miner T.L."/>
            <person name="Minx P."/>
            <person name="Mullikin J.C."/>
            <person name="Plumb R.W."/>
            <person name="Rogers J."/>
            <person name="Schein J.E."/>
            <person name="Sohrmann M."/>
            <person name="Spieth J."/>
            <person name="Stajich J.E."/>
            <person name="Wei C."/>
            <person name="Willey D."/>
            <person name="Wilson R.K."/>
            <person name="Durbin R."/>
            <person name="Waterston R.H."/>
        </authorList>
    </citation>
    <scope>NUCLEOTIDE SEQUENCE [LARGE SCALE GENOMIC DNA]</scope>
    <source>
        <strain evidence="1">AF16</strain>
    </source>
</reference>
<dbReference type="RefSeq" id="XP_002648646.1">
    <property type="nucleotide sequence ID" value="XM_002648600.1"/>
</dbReference>
<sequence length="50" mass="6208">MAEKEGEEDYWSKLPWELKEEIVGYLPFFYKDYGSFFCIRLTFLRFTKQK</sequence>